<dbReference type="GO" id="GO:0030170">
    <property type="term" value="F:pyridoxal phosphate binding"/>
    <property type="evidence" value="ECO:0007669"/>
    <property type="project" value="InterPro"/>
</dbReference>
<dbReference type="Gene3D" id="3.40.640.10">
    <property type="entry name" value="Type I PLP-dependent aspartate aminotransferase-like (Major domain)"/>
    <property type="match status" value="1"/>
</dbReference>
<proteinExistence type="inferred from homology"/>
<dbReference type="InterPro" id="IPR050859">
    <property type="entry name" value="Class-I_PLP-dep_aminotransf"/>
</dbReference>
<evidence type="ECO:0000256" key="1">
    <source>
        <dbReference type="ARBA" id="ARBA00001933"/>
    </source>
</evidence>
<evidence type="ECO:0000256" key="2">
    <source>
        <dbReference type="ARBA" id="ARBA00007441"/>
    </source>
</evidence>
<comment type="caution">
    <text evidence="8">The sequence shown here is derived from an EMBL/GenBank/DDBJ whole genome shotgun (WGS) entry which is preliminary data.</text>
</comment>
<evidence type="ECO:0000256" key="6">
    <source>
        <dbReference type="ARBA" id="ARBA00022898"/>
    </source>
</evidence>
<gene>
    <name evidence="8" type="ORF">F9L08_28260</name>
</gene>
<dbReference type="SUPFAM" id="SSF53383">
    <property type="entry name" value="PLP-dependent transferases"/>
    <property type="match status" value="1"/>
</dbReference>
<keyword evidence="4 8" id="KW-0032">Aminotransferase</keyword>
<evidence type="ECO:0000256" key="3">
    <source>
        <dbReference type="ARBA" id="ARBA00011738"/>
    </source>
</evidence>
<comment type="subunit">
    <text evidence="3">Homodimer.</text>
</comment>
<evidence type="ECO:0000259" key="7">
    <source>
        <dbReference type="Pfam" id="PF00155"/>
    </source>
</evidence>
<keyword evidence="6" id="KW-0663">Pyridoxal phosphate</keyword>
<protein>
    <submittedName>
        <fullName evidence="8">PLP-dependent aminotransferase family protein</fullName>
    </submittedName>
</protein>
<evidence type="ECO:0000313" key="9">
    <source>
        <dbReference type="Proteomes" id="UP000481643"/>
    </source>
</evidence>
<accession>A0A6L3Y414</accession>
<name>A0A6L3Y414_9HYPH</name>
<comment type="cofactor">
    <cofactor evidence="1">
        <name>pyridoxal 5'-phosphate</name>
        <dbReference type="ChEBI" id="CHEBI:597326"/>
    </cofactor>
</comment>
<dbReference type="GO" id="GO:1901605">
    <property type="term" value="P:alpha-amino acid metabolic process"/>
    <property type="evidence" value="ECO:0007669"/>
    <property type="project" value="TreeGrafter"/>
</dbReference>
<keyword evidence="5 8" id="KW-0808">Transferase</keyword>
<feature type="domain" description="Aminotransferase class I/classII large" evidence="7">
    <location>
        <begin position="52"/>
        <end position="389"/>
    </location>
</feature>
<dbReference type="Gene3D" id="3.90.1150.10">
    <property type="entry name" value="Aspartate Aminotransferase, domain 1"/>
    <property type="match status" value="1"/>
</dbReference>
<dbReference type="PANTHER" id="PTHR42790:SF19">
    <property type="entry name" value="KYNURENINE_ALPHA-AMINOADIPATE AMINOTRANSFERASE, MITOCHONDRIAL"/>
    <property type="match status" value="1"/>
</dbReference>
<dbReference type="FunFam" id="3.40.640.10:FF:000053">
    <property type="entry name" value="Aminotransferase, class I"/>
    <property type="match status" value="1"/>
</dbReference>
<evidence type="ECO:0000313" key="8">
    <source>
        <dbReference type="EMBL" id="KAB2674726.1"/>
    </source>
</evidence>
<organism evidence="8 9">
    <name type="scientific">Brucella tritici</name>
    <dbReference type="NCBI Taxonomy" id="94626"/>
    <lineage>
        <taxon>Bacteria</taxon>
        <taxon>Pseudomonadati</taxon>
        <taxon>Pseudomonadota</taxon>
        <taxon>Alphaproteobacteria</taxon>
        <taxon>Hyphomicrobiales</taxon>
        <taxon>Brucellaceae</taxon>
        <taxon>Brucella/Ochrobactrum group</taxon>
        <taxon>Brucella</taxon>
    </lineage>
</organism>
<dbReference type="InterPro" id="IPR015421">
    <property type="entry name" value="PyrdxlP-dep_Trfase_major"/>
</dbReference>
<sequence>MANHNIETPNNPSYRFAARALNSSHASHAAANDLVELSGGYAFPRCLPDISMEAGKAAAAHRTETMQYSDVLGLEELRDQIVDYVAADGIVCARDNVMVVNGAKHGLDLACRVFIEPGDAVIVTAPTYMTALSILRTHEADFWAIPQDKQGMQADVLEQRLAAAQSAGDKLPKLLFDVPDFHNPTGITTSLERRHELIRLARRFGFVIIEDDPYRRIRFEGEAVPPMKSLDESGVVIALGTASKILAPGMRIGWVIASASIIERMAAHKADGGTSPFNQRIFLELLAGNQVAHHIAAIIRQLRIHRDMMVDELRRHLPEASVHVPQGGYFLWVELPDDVDADMLAGLAIKKGVKTYSGRLSYPLEPSRNALRLCYSYEEPERIRQGVAALGEAFASLRTGEVDSSELEALADASLKLQTF</sequence>
<dbReference type="AlphaFoldDB" id="A0A6L3Y414"/>
<dbReference type="InterPro" id="IPR004839">
    <property type="entry name" value="Aminotransferase_I/II_large"/>
</dbReference>
<dbReference type="EMBL" id="WBVX01000062">
    <property type="protein sequence ID" value="KAB2674726.1"/>
    <property type="molecule type" value="Genomic_DNA"/>
</dbReference>
<evidence type="ECO:0000256" key="5">
    <source>
        <dbReference type="ARBA" id="ARBA00022679"/>
    </source>
</evidence>
<dbReference type="GO" id="GO:0008483">
    <property type="term" value="F:transaminase activity"/>
    <property type="evidence" value="ECO:0007669"/>
    <property type="project" value="UniProtKB-KW"/>
</dbReference>
<comment type="similarity">
    <text evidence="2">Belongs to the class-I pyridoxal-phosphate-dependent aminotransferase family.</text>
</comment>
<dbReference type="Pfam" id="PF00155">
    <property type="entry name" value="Aminotran_1_2"/>
    <property type="match status" value="1"/>
</dbReference>
<dbReference type="InterPro" id="IPR015422">
    <property type="entry name" value="PyrdxlP-dep_Trfase_small"/>
</dbReference>
<evidence type="ECO:0000256" key="4">
    <source>
        <dbReference type="ARBA" id="ARBA00022576"/>
    </source>
</evidence>
<dbReference type="RefSeq" id="WP_151654450.1">
    <property type="nucleotide sequence ID" value="NZ_WBVX01000062.1"/>
</dbReference>
<dbReference type="Proteomes" id="UP000481643">
    <property type="component" value="Unassembled WGS sequence"/>
</dbReference>
<dbReference type="InterPro" id="IPR015424">
    <property type="entry name" value="PyrdxlP-dep_Trfase"/>
</dbReference>
<dbReference type="CDD" id="cd00609">
    <property type="entry name" value="AAT_like"/>
    <property type="match status" value="1"/>
</dbReference>
<dbReference type="PANTHER" id="PTHR42790">
    <property type="entry name" value="AMINOTRANSFERASE"/>
    <property type="match status" value="1"/>
</dbReference>
<reference evidence="8 9" key="1">
    <citation type="submission" date="2019-09" db="EMBL/GenBank/DDBJ databases">
        <title>Taxonomic organization of the family Brucellaceae based on a phylogenomic approach.</title>
        <authorList>
            <person name="Leclercq S."/>
            <person name="Cloeckaert A."/>
            <person name="Zygmunt M.S."/>
        </authorList>
    </citation>
    <scope>NUCLEOTIDE SEQUENCE [LARGE SCALE GENOMIC DNA]</scope>
    <source>
        <strain evidence="8 9">WS1830</strain>
    </source>
</reference>